<keyword evidence="1" id="KW-0472">Membrane</keyword>
<sequence length="248" mass="27826">MNAKWQVSWTRAWDYWRDEWRRWIPVLAASTLWIWIILLAVPQVVPFAFMEFQPINDKVVVQTYHRQVTALIHHMPELLIVGAVITVLGLVVVPRLFPTKRGATSTVLWSGMGLVLSYAGMAAMRVPISGPDHPPALVAIRALVVAGLFIVVVPWTMWKSALGIHGGERFWHLLRTQWRETLFLPWTWLAVLVMVQMLAASFAWTTTVNAVGSFVVALLTVVAGMVCMSVAYLYSQPQPGPAQLQKSS</sequence>
<organism evidence="2 3">
    <name type="scientific">Sulfobacillus harzensis</name>
    <dbReference type="NCBI Taxonomy" id="2729629"/>
    <lineage>
        <taxon>Bacteria</taxon>
        <taxon>Bacillati</taxon>
        <taxon>Bacillota</taxon>
        <taxon>Clostridia</taxon>
        <taxon>Eubacteriales</taxon>
        <taxon>Clostridiales Family XVII. Incertae Sedis</taxon>
        <taxon>Sulfobacillus</taxon>
    </lineage>
</organism>
<dbReference type="Proteomes" id="UP000533476">
    <property type="component" value="Unassembled WGS sequence"/>
</dbReference>
<dbReference type="RefSeq" id="WP_169095606.1">
    <property type="nucleotide sequence ID" value="NZ_JABBVZ010000001.1"/>
</dbReference>
<keyword evidence="1" id="KW-0812">Transmembrane</keyword>
<feature type="transmembrane region" description="Helical" evidence="1">
    <location>
        <begin position="106"/>
        <end position="126"/>
    </location>
</feature>
<feature type="transmembrane region" description="Helical" evidence="1">
    <location>
        <begin position="20"/>
        <end position="41"/>
    </location>
</feature>
<comment type="caution">
    <text evidence="2">The sequence shown here is derived from an EMBL/GenBank/DDBJ whole genome shotgun (WGS) entry which is preliminary data.</text>
</comment>
<proteinExistence type="predicted"/>
<dbReference type="AlphaFoldDB" id="A0A7Y0Q0C4"/>
<dbReference type="EMBL" id="JABBVZ010000001">
    <property type="protein sequence ID" value="NMP20853.1"/>
    <property type="molecule type" value="Genomic_DNA"/>
</dbReference>
<keyword evidence="1" id="KW-1133">Transmembrane helix</keyword>
<evidence type="ECO:0000313" key="3">
    <source>
        <dbReference type="Proteomes" id="UP000533476"/>
    </source>
</evidence>
<keyword evidence="3" id="KW-1185">Reference proteome</keyword>
<evidence type="ECO:0000256" key="1">
    <source>
        <dbReference type="SAM" id="Phobius"/>
    </source>
</evidence>
<feature type="transmembrane region" description="Helical" evidence="1">
    <location>
        <begin position="182"/>
        <end position="204"/>
    </location>
</feature>
<accession>A0A7Y0Q0C4</accession>
<protein>
    <submittedName>
        <fullName evidence="2">Uncharacterized protein</fullName>
    </submittedName>
</protein>
<evidence type="ECO:0000313" key="2">
    <source>
        <dbReference type="EMBL" id="NMP20853.1"/>
    </source>
</evidence>
<gene>
    <name evidence="2" type="ORF">HIJ39_00565</name>
</gene>
<reference evidence="2 3" key="1">
    <citation type="submission" date="2020-04" db="EMBL/GenBank/DDBJ databases">
        <authorList>
            <person name="Zhang R."/>
            <person name="Schippers A."/>
        </authorList>
    </citation>
    <scope>NUCLEOTIDE SEQUENCE [LARGE SCALE GENOMIC DNA]</scope>
    <source>
        <strain evidence="2 3">DSM 109850</strain>
    </source>
</reference>
<feature type="transmembrane region" description="Helical" evidence="1">
    <location>
        <begin position="210"/>
        <end position="234"/>
    </location>
</feature>
<feature type="transmembrane region" description="Helical" evidence="1">
    <location>
        <begin position="78"/>
        <end position="97"/>
    </location>
</feature>
<feature type="transmembrane region" description="Helical" evidence="1">
    <location>
        <begin position="138"/>
        <end position="161"/>
    </location>
</feature>
<name>A0A7Y0Q0C4_9FIRM</name>